<dbReference type="PROSITE" id="PS51257">
    <property type="entry name" value="PROKAR_LIPOPROTEIN"/>
    <property type="match status" value="1"/>
</dbReference>
<evidence type="ECO:0000313" key="3">
    <source>
        <dbReference type="Proteomes" id="UP000191285"/>
    </source>
</evidence>
<evidence type="ECO:0000256" key="1">
    <source>
        <dbReference type="SAM" id="SignalP"/>
    </source>
</evidence>
<comment type="caution">
    <text evidence="2">The sequence shown here is derived from an EMBL/GenBank/DDBJ whole genome shotgun (WGS) entry which is preliminary data.</text>
</comment>
<accession>A0A1V6SNU3</accession>
<sequence>MKFEILAISFAALFSGVSAGCAYNQYHWDCEWRGDSPSCGTTYHELGTTDEDGWELVDWTKDASLNQIRSRLGYCKDSYGNGCWSGYKRLWCKSNSSPDYIGDEDAY</sequence>
<protein>
    <submittedName>
        <fullName evidence="2">Uncharacterized protein</fullName>
    </submittedName>
</protein>
<dbReference type="EMBL" id="MLKD01000027">
    <property type="protein sequence ID" value="OQE15727.1"/>
    <property type="molecule type" value="Genomic_DNA"/>
</dbReference>
<dbReference type="Proteomes" id="UP000191285">
    <property type="component" value="Unassembled WGS sequence"/>
</dbReference>
<reference evidence="3" key="1">
    <citation type="journal article" date="2017" name="Nat. Microbiol.">
        <title>Global analysis of biosynthetic gene clusters reveals vast potential of secondary metabolite production in Penicillium species.</title>
        <authorList>
            <person name="Nielsen J.C."/>
            <person name="Grijseels S."/>
            <person name="Prigent S."/>
            <person name="Ji B."/>
            <person name="Dainat J."/>
            <person name="Nielsen K.F."/>
            <person name="Frisvad J.C."/>
            <person name="Workman M."/>
            <person name="Nielsen J."/>
        </authorList>
    </citation>
    <scope>NUCLEOTIDE SEQUENCE [LARGE SCALE GENOMIC DNA]</scope>
    <source>
        <strain evidence="3">IBT 24891</strain>
    </source>
</reference>
<evidence type="ECO:0000313" key="2">
    <source>
        <dbReference type="EMBL" id="OQE15727.1"/>
    </source>
</evidence>
<proteinExistence type="predicted"/>
<keyword evidence="3" id="KW-1185">Reference proteome</keyword>
<keyword evidence="1" id="KW-0732">Signal</keyword>
<gene>
    <name evidence="2" type="ORF">PENSTE_c027G02706</name>
</gene>
<feature type="chain" id="PRO_5011963512" evidence="1">
    <location>
        <begin position="20"/>
        <end position="107"/>
    </location>
</feature>
<organism evidence="2 3">
    <name type="scientific">Penicillium steckii</name>
    <dbReference type="NCBI Taxonomy" id="303698"/>
    <lineage>
        <taxon>Eukaryota</taxon>
        <taxon>Fungi</taxon>
        <taxon>Dikarya</taxon>
        <taxon>Ascomycota</taxon>
        <taxon>Pezizomycotina</taxon>
        <taxon>Eurotiomycetes</taxon>
        <taxon>Eurotiomycetidae</taxon>
        <taxon>Eurotiales</taxon>
        <taxon>Aspergillaceae</taxon>
        <taxon>Penicillium</taxon>
    </lineage>
</organism>
<name>A0A1V6SNU3_9EURO</name>
<dbReference type="OrthoDB" id="4509620at2759"/>
<feature type="signal peptide" evidence="1">
    <location>
        <begin position="1"/>
        <end position="19"/>
    </location>
</feature>
<dbReference type="AlphaFoldDB" id="A0A1V6SNU3"/>